<dbReference type="STRING" id="33097.A0A150G2Y4"/>
<dbReference type="InterPro" id="IPR013783">
    <property type="entry name" value="Ig-like_fold"/>
</dbReference>
<dbReference type="PANTHER" id="PTHR10809:SF6">
    <property type="entry name" value="AT11025P-RELATED"/>
    <property type="match status" value="1"/>
</dbReference>
<keyword evidence="4" id="KW-1133">Transmembrane helix</keyword>
<dbReference type="GO" id="GO:0090158">
    <property type="term" value="P:endoplasmic reticulum membrane organization"/>
    <property type="evidence" value="ECO:0007669"/>
    <property type="project" value="TreeGrafter"/>
</dbReference>
<comment type="subcellular location">
    <subcellularLocation>
        <location evidence="1">Membrane</location>
        <topology evidence="1">Single-pass type IV membrane protein</topology>
    </subcellularLocation>
</comment>
<dbReference type="Pfam" id="PF00635">
    <property type="entry name" value="Motile_Sperm"/>
    <property type="match status" value="1"/>
</dbReference>
<evidence type="ECO:0000313" key="9">
    <source>
        <dbReference type="Proteomes" id="UP000075714"/>
    </source>
</evidence>
<dbReference type="GO" id="GO:0005886">
    <property type="term" value="C:plasma membrane"/>
    <property type="evidence" value="ECO:0007669"/>
    <property type="project" value="TreeGrafter"/>
</dbReference>
<accession>A0A150G2Y4</accession>
<evidence type="ECO:0000256" key="2">
    <source>
        <dbReference type="ARBA" id="ARBA00008932"/>
    </source>
</evidence>
<dbReference type="InterPro" id="IPR008962">
    <property type="entry name" value="PapD-like_sf"/>
</dbReference>
<reference evidence="9" key="1">
    <citation type="journal article" date="2016" name="Nat. Commun.">
        <title>The Gonium pectorale genome demonstrates co-option of cell cycle regulation during the evolution of multicellularity.</title>
        <authorList>
            <person name="Hanschen E.R."/>
            <person name="Marriage T.N."/>
            <person name="Ferris P.J."/>
            <person name="Hamaji T."/>
            <person name="Toyoda A."/>
            <person name="Fujiyama A."/>
            <person name="Neme R."/>
            <person name="Noguchi H."/>
            <person name="Minakuchi Y."/>
            <person name="Suzuki M."/>
            <person name="Kawai-Toyooka H."/>
            <person name="Smith D.R."/>
            <person name="Sparks H."/>
            <person name="Anderson J."/>
            <person name="Bakaric R."/>
            <person name="Luria V."/>
            <person name="Karger A."/>
            <person name="Kirschner M.W."/>
            <person name="Durand P.M."/>
            <person name="Michod R.E."/>
            <person name="Nozaki H."/>
            <person name="Olson B.J."/>
        </authorList>
    </citation>
    <scope>NUCLEOTIDE SEQUENCE [LARGE SCALE GENOMIC DNA]</scope>
    <source>
        <strain evidence="9">NIES-2863</strain>
    </source>
</reference>
<dbReference type="PROSITE" id="PS50202">
    <property type="entry name" value="MSP"/>
    <property type="match status" value="1"/>
</dbReference>
<evidence type="ECO:0000256" key="1">
    <source>
        <dbReference type="ARBA" id="ARBA00004211"/>
    </source>
</evidence>
<organism evidence="8 9">
    <name type="scientific">Gonium pectorale</name>
    <name type="common">Green alga</name>
    <dbReference type="NCBI Taxonomy" id="33097"/>
    <lineage>
        <taxon>Eukaryota</taxon>
        <taxon>Viridiplantae</taxon>
        <taxon>Chlorophyta</taxon>
        <taxon>core chlorophytes</taxon>
        <taxon>Chlorophyceae</taxon>
        <taxon>CS clade</taxon>
        <taxon>Chlamydomonadales</taxon>
        <taxon>Volvocaceae</taxon>
        <taxon>Gonium</taxon>
    </lineage>
</organism>
<dbReference type="GO" id="GO:0061817">
    <property type="term" value="P:endoplasmic reticulum-plasma membrane tethering"/>
    <property type="evidence" value="ECO:0007669"/>
    <property type="project" value="TreeGrafter"/>
</dbReference>
<evidence type="ECO:0000256" key="3">
    <source>
        <dbReference type="ARBA" id="ARBA00022692"/>
    </source>
</evidence>
<evidence type="ECO:0000256" key="6">
    <source>
        <dbReference type="SAM" id="MobiDB-lite"/>
    </source>
</evidence>
<feature type="domain" description="MSP" evidence="7">
    <location>
        <begin position="7"/>
        <end position="125"/>
    </location>
</feature>
<keyword evidence="5" id="KW-0472">Membrane</keyword>
<comment type="similarity">
    <text evidence="2">Belongs to the VAMP-associated protein (VAP) (TC 9.B.17) family.</text>
</comment>
<dbReference type="EMBL" id="LSYV01000071">
    <property type="protein sequence ID" value="KXZ44236.1"/>
    <property type="molecule type" value="Genomic_DNA"/>
</dbReference>
<feature type="region of interest" description="Disordered" evidence="6">
    <location>
        <begin position="125"/>
        <end position="180"/>
    </location>
</feature>
<dbReference type="SUPFAM" id="SSF49354">
    <property type="entry name" value="PapD-like"/>
    <property type="match status" value="1"/>
</dbReference>
<gene>
    <name evidence="8" type="ORF">GPECTOR_70g466</name>
</gene>
<dbReference type="PANTHER" id="PTHR10809">
    <property type="entry name" value="VESICLE-ASSOCIATED MEMBRANE PROTEIN-ASSOCIATED PROTEIN"/>
    <property type="match status" value="1"/>
</dbReference>
<dbReference type="GO" id="GO:0005789">
    <property type="term" value="C:endoplasmic reticulum membrane"/>
    <property type="evidence" value="ECO:0007669"/>
    <property type="project" value="InterPro"/>
</dbReference>
<evidence type="ECO:0000256" key="5">
    <source>
        <dbReference type="ARBA" id="ARBA00023136"/>
    </source>
</evidence>
<evidence type="ECO:0000313" key="8">
    <source>
        <dbReference type="EMBL" id="KXZ44236.1"/>
    </source>
</evidence>
<protein>
    <recommendedName>
        <fullName evidence="7">MSP domain-containing protein</fullName>
    </recommendedName>
</protein>
<keyword evidence="9" id="KW-1185">Reference proteome</keyword>
<name>A0A150G2Y4_GONPE</name>
<sequence length="180" mass="19478">MATPGPDVEVSPSDLRFRFQLNKQLLATITINNPNGQRVAFKIKTTAPKKYVVRPSSGVVEPRSNVSVQVIMQAQKEYSPEFANCKDKFMVQTTVLSETEQIEKDTFNKDVRKDLKEYRLRVTIEGPAAPPSPVPEVAEGDEDAAAVRSAAAATTAPPPSPPAAAPSAVAAARPIRRARP</sequence>
<keyword evidence="3" id="KW-0812">Transmembrane</keyword>
<dbReference type="AlphaFoldDB" id="A0A150G2Y4"/>
<dbReference type="InterPro" id="IPR000535">
    <property type="entry name" value="MSP_dom"/>
</dbReference>
<comment type="caution">
    <text evidence="8">The sequence shown here is derived from an EMBL/GenBank/DDBJ whole genome shotgun (WGS) entry which is preliminary data.</text>
</comment>
<evidence type="ECO:0000256" key="4">
    <source>
        <dbReference type="ARBA" id="ARBA00022989"/>
    </source>
</evidence>
<dbReference type="InterPro" id="IPR016763">
    <property type="entry name" value="VAP"/>
</dbReference>
<dbReference type="PIRSF" id="PIRSF019693">
    <property type="entry name" value="VAMP-associated"/>
    <property type="match status" value="1"/>
</dbReference>
<evidence type="ECO:0000259" key="7">
    <source>
        <dbReference type="PROSITE" id="PS50202"/>
    </source>
</evidence>
<dbReference type="Gene3D" id="2.60.40.10">
    <property type="entry name" value="Immunoglobulins"/>
    <property type="match status" value="1"/>
</dbReference>
<dbReference type="Proteomes" id="UP000075714">
    <property type="component" value="Unassembled WGS sequence"/>
</dbReference>
<proteinExistence type="inferred from homology"/>
<dbReference type="OrthoDB" id="264603at2759"/>
<feature type="compositionally biased region" description="Low complexity" evidence="6">
    <location>
        <begin position="146"/>
        <end position="155"/>
    </location>
</feature>